<dbReference type="GO" id="GO:0005634">
    <property type="term" value="C:nucleus"/>
    <property type="evidence" value="ECO:0007669"/>
    <property type="project" value="TreeGrafter"/>
</dbReference>
<dbReference type="InterPro" id="IPR050600">
    <property type="entry name" value="SETD3_SETD6_MTase"/>
</dbReference>
<dbReference type="GO" id="GO:0016279">
    <property type="term" value="F:protein-lysine N-methyltransferase activity"/>
    <property type="evidence" value="ECO:0007669"/>
    <property type="project" value="TreeGrafter"/>
</dbReference>
<organism evidence="1 2">
    <name type="scientific">Wolfiporia cocos (strain MD-104)</name>
    <name type="common">Brown rot fungus</name>
    <dbReference type="NCBI Taxonomy" id="742152"/>
    <lineage>
        <taxon>Eukaryota</taxon>
        <taxon>Fungi</taxon>
        <taxon>Dikarya</taxon>
        <taxon>Basidiomycota</taxon>
        <taxon>Agaricomycotina</taxon>
        <taxon>Agaricomycetes</taxon>
        <taxon>Polyporales</taxon>
        <taxon>Phaeolaceae</taxon>
        <taxon>Wolfiporia</taxon>
    </lineage>
</organism>
<dbReference type="AlphaFoldDB" id="A0A2H3JTS9"/>
<evidence type="ECO:0000313" key="1">
    <source>
        <dbReference type="EMBL" id="PCH39517.1"/>
    </source>
</evidence>
<protein>
    <submittedName>
        <fullName evidence="1">SET domain-containing protein</fullName>
    </submittedName>
</protein>
<dbReference type="Proteomes" id="UP000218811">
    <property type="component" value="Unassembled WGS sequence"/>
</dbReference>
<dbReference type="EMBL" id="KB468009">
    <property type="protein sequence ID" value="PCH39517.1"/>
    <property type="molecule type" value="Genomic_DNA"/>
</dbReference>
<dbReference type="PANTHER" id="PTHR13271">
    <property type="entry name" value="UNCHARACTERIZED PUTATIVE METHYLTRANSFERASE"/>
    <property type="match status" value="1"/>
</dbReference>
<gene>
    <name evidence="1" type="ORF">WOLCODRAFT_85786</name>
</gene>
<reference evidence="1 2" key="1">
    <citation type="journal article" date="2012" name="Science">
        <title>The Paleozoic origin of enzymatic lignin decomposition reconstructed from 31 fungal genomes.</title>
        <authorList>
            <person name="Floudas D."/>
            <person name="Binder M."/>
            <person name="Riley R."/>
            <person name="Barry K."/>
            <person name="Blanchette R.A."/>
            <person name="Henrissat B."/>
            <person name="Martinez A.T."/>
            <person name="Otillar R."/>
            <person name="Spatafora J.W."/>
            <person name="Yadav J.S."/>
            <person name="Aerts A."/>
            <person name="Benoit I."/>
            <person name="Boyd A."/>
            <person name="Carlson A."/>
            <person name="Copeland A."/>
            <person name="Coutinho P.M."/>
            <person name="de Vries R.P."/>
            <person name="Ferreira P."/>
            <person name="Findley K."/>
            <person name="Foster B."/>
            <person name="Gaskell J."/>
            <person name="Glotzer D."/>
            <person name="Gorecki P."/>
            <person name="Heitman J."/>
            <person name="Hesse C."/>
            <person name="Hori C."/>
            <person name="Igarashi K."/>
            <person name="Jurgens J.A."/>
            <person name="Kallen N."/>
            <person name="Kersten P."/>
            <person name="Kohler A."/>
            <person name="Kuees U."/>
            <person name="Kumar T.K.A."/>
            <person name="Kuo A."/>
            <person name="LaButti K."/>
            <person name="Larrondo L.F."/>
            <person name="Lindquist E."/>
            <person name="Ling A."/>
            <person name="Lombard V."/>
            <person name="Lucas S."/>
            <person name="Lundell T."/>
            <person name="Martin R."/>
            <person name="McLaughlin D.J."/>
            <person name="Morgenstern I."/>
            <person name="Morin E."/>
            <person name="Murat C."/>
            <person name="Nagy L.G."/>
            <person name="Nolan M."/>
            <person name="Ohm R.A."/>
            <person name="Patyshakuliyeva A."/>
            <person name="Rokas A."/>
            <person name="Ruiz-Duenas F.J."/>
            <person name="Sabat G."/>
            <person name="Salamov A."/>
            <person name="Samejima M."/>
            <person name="Schmutz J."/>
            <person name="Slot J.C."/>
            <person name="St John F."/>
            <person name="Stenlid J."/>
            <person name="Sun H."/>
            <person name="Sun S."/>
            <person name="Syed K."/>
            <person name="Tsang A."/>
            <person name="Wiebenga A."/>
            <person name="Young D."/>
            <person name="Pisabarro A."/>
            <person name="Eastwood D.C."/>
            <person name="Martin F."/>
            <person name="Cullen D."/>
            <person name="Grigoriev I.V."/>
            <person name="Hibbett D.S."/>
        </authorList>
    </citation>
    <scope>NUCLEOTIDE SEQUENCE [LARGE SCALE GENOMIC DNA]</scope>
    <source>
        <strain evidence="1 2">MD-104</strain>
    </source>
</reference>
<evidence type="ECO:0000313" key="2">
    <source>
        <dbReference type="Proteomes" id="UP000218811"/>
    </source>
</evidence>
<dbReference type="Gene3D" id="3.90.1410.10">
    <property type="entry name" value="set domain protein methyltransferase, domain 1"/>
    <property type="match status" value="1"/>
</dbReference>
<sequence length="522" mass="57293">MNAGRLSQLLMWCSKNGISIDPDIHFVDDPHTGIAVFSNRPIASCTTLATIPKSALLSVRSCSVSEHIPFVPYGHGAHLALSFALHAELARGEHSKWFGYLQSLPQRPVPIAIFWGIADALLAGEDAREARMWITGTSVDEELVDENGNDYLDEARKYYQDVVQPVLARLRISSTLGSFLHAYSLVSSRAFLVDAYHGLSMVPIADAFNHASDNHVHLESDFDVCPICGDLAECSHDRGDASNARRPHEPQSRTTANMDTVDMCTNRAVPVHAEVFNTYGSRLGNAALLARYGFALDENGYDAVTLHKEDIWGASVVAGGYENGHAAQRAPISEEFLTDVYREWSRSRWSLAVDVSVLVYVPEGLYTISGCARRMYINNDVQVSVQAWLCCAICTIILGGEDASLDTEDIVMVLGKAMSAQVQIESALQGDDEAHTTLDIDEEALTVVNHTARTLSLLCTRRSTNKAHNMEELDNLLNVLPENRLLTRWAISLVLAERAVLESCAAAWQGLVDVLESSRHTA</sequence>
<accession>A0A2H3JTS9</accession>
<proteinExistence type="predicted"/>
<dbReference type="PANTHER" id="PTHR13271:SF34">
    <property type="entry name" value="N-LYSINE METHYLTRANSFERASE SETD6"/>
    <property type="match status" value="1"/>
</dbReference>
<dbReference type="OMA" id="HAYSLVC"/>
<name>A0A2H3JTS9_WOLCO</name>
<keyword evidence="2" id="KW-1185">Reference proteome</keyword>
<dbReference type="InterPro" id="IPR046341">
    <property type="entry name" value="SET_dom_sf"/>
</dbReference>
<dbReference type="SUPFAM" id="SSF82199">
    <property type="entry name" value="SET domain"/>
    <property type="match status" value="1"/>
</dbReference>
<dbReference type="STRING" id="742152.A0A2H3JTS9"/>
<dbReference type="OrthoDB" id="441812at2759"/>
<dbReference type="CDD" id="cd10527">
    <property type="entry name" value="SET_LSMT"/>
    <property type="match status" value="1"/>
</dbReference>